<name>A0A0L6VYF4_9FIRM</name>
<comment type="caution">
    <text evidence="2">The sequence shown here is derived from an EMBL/GenBank/DDBJ whole genome shotgun (WGS) entry which is preliminary data.</text>
</comment>
<dbReference type="RefSeq" id="WP_160315581.1">
    <property type="nucleotide sequence ID" value="NZ_LGTE01000049.1"/>
</dbReference>
<keyword evidence="1" id="KW-0472">Membrane</keyword>
<accession>A0A0L6VYF4</accession>
<proteinExistence type="predicted"/>
<organism evidence="2 3">
    <name type="scientific">Thermincola ferriacetica</name>
    <dbReference type="NCBI Taxonomy" id="281456"/>
    <lineage>
        <taxon>Bacteria</taxon>
        <taxon>Bacillati</taxon>
        <taxon>Bacillota</taxon>
        <taxon>Clostridia</taxon>
        <taxon>Eubacteriales</taxon>
        <taxon>Thermincolaceae</taxon>
        <taxon>Thermincola</taxon>
    </lineage>
</organism>
<reference evidence="3" key="1">
    <citation type="submission" date="2015-07" db="EMBL/GenBank/DDBJ databases">
        <title>Complete Genome of Thermincola ferriacetica strain Z-0001T.</title>
        <authorList>
            <person name="Lusk B."/>
            <person name="Badalamenti J.P."/>
            <person name="Parameswaran P."/>
            <person name="Bond D.R."/>
            <person name="Torres C.I."/>
        </authorList>
    </citation>
    <scope>NUCLEOTIDE SEQUENCE [LARGE SCALE GENOMIC DNA]</scope>
    <source>
        <strain evidence="3">Z-0001</strain>
    </source>
</reference>
<evidence type="ECO:0000256" key="1">
    <source>
        <dbReference type="SAM" id="Phobius"/>
    </source>
</evidence>
<dbReference type="EMBL" id="LGTE01000049">
    <property type="protein sequence ID" value="KNZ68183.1"/>
    <property type="molecule type" value="Genomic_DNA"/>
</dbReference>
<dbReference type="Proteomes" id="UP000037175">
    <property type="component" value="Unassembled WGS sequence"/>
</dbReference>
<gene>
    <name evidence="2" type="ORF">Tfer_3285</name>
</gene>
<keyword evidence="1" id="KW-1133">Transmembrane helix</keyword>
<sequence length="56" mass="6147">MSKLSSQDWLGIASVLLLLILTAVDNAYIMFAVYGIALVSGALIIFRKMLTKLEQC</sequence>
<protein>
    <submittedName>
        <fullName evidence="2">Uncharacterized protein</fullName>
    </submittedName>
</protein>
<evidence type="ECO:0000313" key="2">
    <source>
        <dbReference type="EMBL" id="KNZ68183.1"/>
    </source>
</evidence>
<dbReference type="AlphaFoldDB" id="A0A0L6VYF4"/>
<feature type="transmembrane region" description="Helical" evidence="1">
    <location>
        <begin position="12"/>
        <end position="45"/>
    </location>
</feature>
<keyword evidence="1" id="KW-0812">Transmembrane</keyword>
<keyword evidence="3" id="KW-1185">Reference proteome</keyword>
<evidence type="ECO:0000313" key="3">
    <source>
        <dbReference type="Proteomes" id="UP000037175"/>
    </source>
</evidence>